<sequence length="164" mass="19113">MGRLRIRPPNNPLFSLSQSQSQSQSLEDLFFDSANFSDKDYEDDDSSKTQLAKEESKLEKEIIHLIQKKVEKDGKLVPELMQKKILKKLPKNIFVLLFSDKILLTILAKLPQSMELVAMAVYSSGAVEEQEHEPYEQHTHKFTISFQFYIRRRNPTYLLNILKP</sequence>
<dbReference type="PANTHER" id="PTHR35286:SF1">
    <property type="entry name" value="EXPRESSED PROTEIN"/>
    <property type="match status" value="1"/>
</dbReference>
<feature type="region of interest" description="Disordered" evidence="1">
    <location>
        <begin position="1"/>
        <end position="21"/>
    </location>
</feature>
<protein>
    <submittedName>
        <fullName evidence="2">Uncharacterized protein</fullName>
    </submittedName>
</protein>
<reference evidence="2 3" key="1">
    <citation type="journal article" date="2020" name="bioRxiv">
        <title>Sequence and annotation of 42 cannabis genomes reveals extensive copy number variation in cannabinoid synthesis and pathogen resistance genes.</title>
        <authorList>
            <person name="Mckernan K.J."/>
            <person name="Helbert Y."/>
            <person name="Kane L.T."/>
            <person name="Ebling H."/>
            <person name="Zhang L."/>
            <person name="Liu B."/>
            <person name="Eaton Z."/>
            <person name="Mclaughlin S."/>
            <person name="Kingan S."/>
            <person name="Baybayan P."/>
            <person name="Concepcion G."/>
            <person name="Jordan M."/>
            <person name="Riva A."/>
            <person name="Barbazuk W."/>
            <person name="Harkins T."/>
        </authorList>
    </citation>
    <scope>NUCLEOTIDE SEQUENCE [LARGE SCALE GENOMIC DNA]</scope>
    <source>
        <strain evidence="3">cv. Jamaican Lion 4</strain>
        <tissue evidence="2">Leaf</tissue>
    </source>
</reference>
<organism evidence="2 3">
    <name type="scientific">Cannabis sativa</name>
    <name type="common">Hemp</name>
    <name type="synonym">Marijuana</name>
    <dbReference type="NCBI Taxonomy" id="3483"/>
    <lineage>
        <taxon>Eukaryota</taxon>
        <taxon>Viridiplantae</taxon>
        <taxon>Streptophyta</taxon>
        <taxon>Embryophyta</taxon>
        <taxon>Tracheophyta</taxon>
        <taxon>Spermatophyta</taxon>
        <taxon>Magnoliopsida</taxon>
        <taxon>eudicotyledons</taxon>
        <taxon>Gunneridae</taxon>
        <taxon>Pentapetalae</taxon>
        <taxon>rosids</taxon>
        <taxon>fabids</taxon>
        <taxon>Rosales</taxon>
        <taxon>Cannabaceae</taxon>
        <taxon>Cannabis</taxon>
    </lineage>
</organism>
<dbReference type="AlphaFoldDB" id="A0A7J6GNJ5"/>
<dbReference type="PANTHER" id="PTHR35286">
    <property type="entry name" value="EXPRESSED PROTEIN"/>
    <property type="match status" value="1"/>
</dbReference>
<evidence type="ECO:0000313" key="3">
    <source>
        <dbReference type="Proteomes" id="UP000583929"/>
    </source>
</evidence>
<gene>
    <name evidence="2" type="ORF">G4B88_007133</name>
</gene>
<evidence type="ECO:0000256" key="1">
    <source>
        <dbReference type="SAM" id="MobiDB-lite"/>
    </source>
</evidence>
<name>A0A7J6GNJ5_CANSA</name>
<proteinExistence type="predicted"/>
<evidence type="ECO:0000313" key="2">
    <source>
        <dbReference type="EMBL" id="KAF4384496.1"/>
    </source>
</evidence>
<keyword evidence="3" id="KW-1185">Reference proteome</keyword>
<dbReference type="Proteomes" id="UP000583929">
    <property type="component" value="Unassembled WGS sequence"/>
</dbReference>
<accession>A0A7J6GNJ5</accession>
<comment type="caution">
    <text evidence="2">The sequence shown here is derived from an EMBL/GenBank/DDBJ whole genome shotgun (WGS) entry which is preliminary data.</text>
</comment>
<dbReference type="EMBL" id="JAATIQ010000091">
    <property type="protein sequence ID" value="KAF4384496.1"/>
    <property type="molecule type" value="Genomic_DNA"/>
</dbReference>